<comment type="miscellaneous">
    <text evidence="9">The reaction produces a racemic mixture of D-glycero-alpha-D-manno-heptose 7-phosphate and D-glycero-beta-D-manno-heptose 7-phosphate.</text>
</comment>
<evidence type="ECO:0000256" key="7">
    <source>
        <dbReference type="ARBA" id="ARBA00023235"/>
    </source>
</evidence>
<dbReference type="SUPFAM" id="SSF53697">
    <property type="entry name" value="SIS domain"/>
    <property type="match status" value="1"/>
</dbReference>
<evidence type="ECO:0000256" key="4">
    <source>
        <dbReference type="ARBA" id="ARBA00022490"/>
    </source>
</evidence>
<comment type="caution">
    <text evidence="11">The sequence shown here is derived from an EMBL/GenBank/DDBJ whole genome shotgun (WGS) entry which is preliminary data.</text>
</comment>
<dbReference type="EMBL" id="PYGD01000012">
    <property type="protein sequence ID" value="PSK89322.1"/>
    <property type="molecule type" value="Genomic_DNA"/>
</dbReference>
<evidence type="ECO:0000256" key="5">
    <source>
        <dbReference type="ARBA" id="ARBA00022723"/>
    </source>
</evidence>
<accession>A0A2P8CWG8</accession>
<organism evidence="11 12">
    <name type="scientific">Taibaiella chishuiensis</name>
    <dbReference type="NCBI Taxonomy" id="1434707"/>
    <lineage>
        <taxon>Bacteria</taxon>
        <taxon>Pseudomonadati</taxon>
        <taxon>Bacteroidota</taxon>
        <taxon>Chitinophagia</taxon>
        <taxon>Chitinophagales</taxon>
        <taxon>Chitinophagaceae</taxon>
        <taxon>Taibaiella</taxon>
    </lineage>
</organism>
<dbReference type="GO" id="GO:0097367">
    <property type="term" value="F:carbohydrate derivative binding"/>
    <property type="evidence" value="ECO:0007669"/>
    <property type="project" value="InterPro"/>
</dbReference>
<evidence type="ECO:0000313" key="12">
    <source>
        <dbReference type="Proteomes" id="UP000240572"/>
    </source>
</evidence>
<feature type="binding site" evidence="9">
    <location>
        <position position="124"/>
    </location>
    <ligand>
        <name>substrate</name>
    </ligand>
</feature>
<dbReference type="GO" id="GO:0008270">
    <property type="term" value="F:zinc ion binding"/>
    <property type="evidence" value="ECO:0007669"/>
    <property type="project" value="UniProtKB-UniRule"/>
</dbReference>
<dbReference type="PROSITE" id="PS51464">
    <property type="entry name" value="SIS"/>
    <property type="match status" value="1"/>
</dbReference>
<name>A0A2P8CWG8_9BACT</name>
<dbReference type="GO" id="GO:0005737">
    <property type="term" value="C:cytoplasm"/>
    <property type="evidence" value="ECO:0007669"/>
    <property type="project" value="UniProtKB-SubCell"/>
</dbReference>
<dbReference type="Pfam" id="PF13580">
    <property type="entry name" value="SIS_2"/>
    <property type="match status" value="1"/>
</dbReference>
<dbReference type="EC" id="5.3.1.28" evidence="9"/>
<feature type="binding site" evidence="9">
    <location>
        <position position="171"/>
    </location>
    <ligand>
        <name>Zn(2+)</name>
        <dbReference type="ChEBI" id="CHEBI:29105"/>
    </ligand>
</feature>
<evidence type="ECO:0000256" key="6">
    <source>
        <dbReference type="ARBA" id="ARBA00022833"/>
    </source>
</evidence>
<evidence type="ECO:0000256" key="3">
    <source>
        <dbReference type="ARBA" id="ARBA00009894"/>
    </source>
</evidence>
<dbReference type="UniPathway" id="UPA00041">
    <property type="reaction ID" value="UER00436"/>
</dbReference>
<dbReference type="GO" id="GO:2001061">
    <property type="term" value="P:D-glycero-D-manno-heptose 7-phosphate biosynthetic process"/>
    <property type="evidence" value="ECO:0007669"/>
    <property type="project" value="UniProtKB-UniPathway"/>
</dbReference>
<feature type="binding site" evidence="9">
    <location>
        <position position="179"/>
    </location>
    <ligand>
        <name>Zn(2+)</name>
        <dbReference type="ChEBI" id="CHEBI:29105"/>
    </ligand>
</feature>
<keyword evidence="4 9" id="KW-0963">Cytoplasm</keyword>
<dbReference type="InterPro" id="IPR004515">
    <property type="entry name" value="Phosphoheptose_Isoase"/>
</dbReference>
<dbReference type="InterPro" id="IPR001347">
    <property type="entry name" value="SIS_dom"/>
</dbReference>
<dbReference type="Gene3D" id="3.40.50.10490">
    <property type="entry name" value="Glucose-6-phosphate isomerase like protein, domain 1"/>
    <property type="match status" value="1"/>
</dbReference>
<dbReference type="Proteomes" id="UP000240572">
    <property type="component" value="Unassembled WGS sequence"/>
</dbReference>
<keyword evidence="12" id="KW-1185">Reference proteome</keyword>
<evidence type="ECO:0000256" key="8">
    <source>
        <dbReference type="ARBA" id="ARBA00023277"/>
    </source>
</evidence>
<keyword evidence="5 9" id="KW-0479">Metal-binding</keyword>
<feature type="binding site" evidence="9">
    <location>
        <position position="171"/>
    </location>
    <ligand>
        <name>substrate</name>
    </ligand>
</feature>
<dbReference type="InterPro" id="IPR046348">
    <property type="entry name" value="SIS_dom_sf"/>
</dbReference>
<dbReference type="OrthoDB" id="9781311at2"/>
<dbReference type="RefSeq" id="WP_106524971.1">
    <property type="nucleotide sequence ID" value="NZ_PYGD01000012.1"/>
</dbReference>
<dbReference type="CDD" id="cd05006">
    <property type="entry name" value="SIS_GmhA"/>
    <property type="match status" value="1"/>
</dbReference>
<comment type="cofactor">
    <cofactor evidence="9">
        <name>Zn(2+)</name>
        <dbReference type="ChEBI" id="CHEBI:29105"/>
    </cofactor>
    <text evidence="9">Binds 1 zinc ion per subunit.</text>
</comment>
<dbReference type="InterPro" id="IPR035461">
    <property type="entry name" value="GmhA/DiaA"/>
</dbReference>
<dbReference type="PANTHER" id="PTHR30390:SF6">
    <property type="entry name" value="DNAA INITIATOR-ASSOCIATING PROTEIN DIAA"/>
    <property type="match status" value="1"/>
</dbReference>
<reference evidence="11 12" key="1">
    <citation type="submission" date="2018-03" db="EMBL/GenBank/DDBJ databases">
        <title>Genomic Encyclopedia of Type Strains, Phase III (KMG-III): the genomes of soil and plant-associated and newly described type strains.</title>
        <authorList>
            <person name="Whitman W."/>
        </authorList>
    </citation>
    <scope>NUCLEOTIDE SEQUENCE [LARGE SCALE GENOMIC DNA]</scope>
    <source>
        <strain evidence="11 12">CGMCC 1.12700</strain>
    </source>
</reference>
<feature type="binding site" evidence="9">
    <location>
        <position position="64"/>
    </location>
    <ligand>
        <name>substrate</name>
    </ligand>
</feature>
<proteinExistence type="inferred from homology"/>
<keyword evidence="8 9" id="KW-0119">Carbohydrate metabolism</keyword>
<feature type="domain" description="SIS" evidence="10">
    <location>
        <begin position="36"/>
        <end position="195"/>
    </location>
</feature>
<feature type="binding site" evidence="9">
    <location>
        <begin position="51"/>
        <end position="53"/>
    </location>
    <ligand>
        <name>substrate</name>
    </ligand>
</feature>
<dbReference type="HAMAP" id="MF_00067">
    <property type="entry name" value="GmhA"/>
    <property type="match status" value="1"/>
</dbReference>
<evidence type="ECO:0000256" key="1">
    <source>
        <dbReference type="ARBA" id="ARBA00000348"/>
    </source>
</evidence>
<evidence type="ECO:0000256" key="2">
    <source>
        <dbReference type="ARBA" id="ARBA00004496"/>
    </source>
</evidence>
<dbReference type="InterPro" id="IPR050099">
    <property type="entry name" value="SIS_GmhA/DiaA_subfam"/>
</dbReference>
<sequence length="195" mass="20917">MTQQITAILKASVSVKERVIADPVLLATIQTLTEQIVAAFNRGNKVLFCGNGGSAADAQHLAAEFSGRFYTDRNPLPSEALHCNTSYLTAVANDYGYEFVFSRLLKGMGREGDIIVGLSTSGNSGNIIKAFELARTMGITTVGFTGDTGGKMKDLSDYLVNVPSNDTPRIQECHITIGHIVCQLVEAILFPVTEA</sequence>
<keyword evidence="7 9" id="KW-0413">Isomerase</keyword>
<keyword evidence="6 9" id="KW-0862">Zinc</keyword>
<gene>
    <name evidence="9" type="primary">gmhA</name>
    <name evidence="11" type="ORF">B0I18_112123</name>
</gene>
<dbReference type="PANTHER" id="PTHR30390">
    <property type="entry name" value="SEDOHEPTULOSE 7-PHOSPHATE ISOMERASE / DNAA INITIATOR-ASSOCIATING FACTOR FOR REPLICATION INITIATION"/>
    <property type="match status" value="1"/>
</dbReference>
<protein>
    <recommendedName>
        <fullName evidence="9">Phosphoheptose isomerase</fullName>
        <ecNumber evidence="9">5.3.1.28</ecNumber>
    </recommendedName>
    <alternativeName>
        <fullName evidence="9">Sedoheptulose 7-phosphate isomerase</fullName>
    </alternativeName>
</protein>
<evidence type="ECO:0000313" key="11">
    <source>
        <dbReference type="EMBL" id="PSK89322.1"/>
    </source>
</evidence>
<feature type="binding site" evidence="9">
    <location>
        <begin position="119"/>
        <end position="121"/>
    </location>
    <ligand>
        <name>substrate</name>
    </ligand>
</feature>
<comment type="function">
    <text evidence="9">Catalyzes the isomerization of sedoheptulose 7-phosphate in D-glycero-D-manno-heptose 7-phosphate.</text>
</comment>
<comment type="pathway">
    <text evidence="9">Carbohydrate biosynthesis; D-glycero-D-manno-heptose 7-phosphate biosynthesis; D-glycero-alpha-D-manno-heptose 7-phosphate and D-glycero-beta-D-manno-heptose 7-phosphate from sedoheptulose 7-phosphate: step 1/1.</text>
</comment>
<evidence type="ECO:0000259" key="10">
    <source>
        <dbReference type="PROSITE" id="PS51464"/>
    </source>
</evidence>
<evidence type="ECO:0000256" key="9">
    <source>
        <dbReference type="HAMAP-Rule" id="MF_00067"/>
    </source>
</evidence>
<dbReference type="GO" id="GO:0005975">
    <property type="term" value="P:carbohydrate metabolic process"/>
    <property type="evidence" value="ECO:0007669"/>
    <property type="project" value="UniProtKB-UniRule"/>
</dbReference>
<feature type="binding site" evidence="9">
    <location>
        <position position="60"/>
    </location>
    <ligand>
        <name>Zn(2+)</name>
        <dbReference type="ChEBI" id="CHEBI:29105"/>
    </ligand>
</feature>
<feature type="binding site" evidence="9">
    <location>
        <begin position="93"/>
        <end position="94"/>
    </location>
    <ligand>
        <name>substrate</name>
    </ligand>
</feature>
<comment type="similarity">
    <text evidence="3 9">Belongs to the SIS family. GmhA subfamily.</text>
</comment>
<dbReference type="AlphaFoldDB" id="A0A2P8CWG8"/>
<comment type="subcellular location">
    <subcellularLocation>
        <location evidence="2 9">Cytoplasm</location>
    </subcellularLocation>
</comment>
<comment type="catalytic activity">
    <reaction evidence="1 9">
        <text>2 D-sedoheptulose 7-phosphate = D-glycero-alpha-D-manno-heptose 7-phosphate + D-glycero-beta-D-manno-heptose 7-phosphate</text>
        <dbReference type="Rhea" id="RHEA:27489"/>
        <dbReference type="ChEBI" id="CHEBI:57483"/>
        <dbReference type="ChEBI" id="CHEBI:60203"/>
        <dbReference type="ChEBI" id="CHEBI:60204"/>
        <dbReference type="EC" id="5.3.1.28"/>
    </reaction>
</comment>
<feature type="binding site" evidence="9">
    <location>
        <position position="64"/>
    </location>
    <ligand>
        <name>Zn(2+)</name>
        <dbReference type="ChEBI" id="CHEBI:29105"/>
    </ligand>
</feature>
<dbReference type="GO" id="GO:0008968">
    <property type="term" value="F:D-sedoheptulose 7-phosphate isomerase activity"/>
    <property type="evidence" value="ECO:0007669"/>
    <property type="project" value="UniProtKB-UniRule"/>
</dbReference>